<comment type="subcellular location">
    <subcellularLocation>
        <location evidence="1 10">Cell membrane</location>
        <topology evidence="1 10">Multi-pass membrane protein</topology>
    </subcellularLocation>
</comment>
<feature type="transmembrane region" description="Helical" evidence="10">
    <location>
        <begin position="157"/>
        <end position="173"/>
    </location>
</feature>
<organism evidence="11 12">
    <name type="scientific">Nylanderia fulva</name>
    <dbReference type="NCBI Taxonomy" id="613905"/>
    <lineage>
        <taxon>Eukaryota</taxon>
        <taxon>Metazoa</taxon>
        <taxon>Ecdysozoa</taxon>
        <taxon>Arthropoda</taxon>
        <taxon>Hexapoda</taxon>
        <taxon>Insecta</taxon>
        <taxon>Pterygota</taxon>
        <taxon>Neoptera</taxon>
        <taxon>Endopterygota</taxon>
        <taxon>Hymenoptera</taxon>
        <taxon>Apocrita</taxon>
        <taxon>Aculeata</taxon>
        <taxon>Formicoidea</taxon>
        <taxon>Formicidae</taxon>
        <taxon>Formicinae</taxon>
        <taxon>Nylanderia</taxon>
    </lineage>
</organism>
<keyword evidence="12" id="KW-1185">Reference proteome</keyword>
<keyword evidence="7 10" id="KW-0472">Membrane</keyword>
<dbReference type="PROSITE" id="PS51257">
    <property type="entry name" value="PROKAR_LIPOPROTEIN"/>
    <property type="match status" value="1"/>
</dbReference>
<keyword evidence="4 10" id="KW-0812">Transmembrane</keyword>
<keyword evidence="8 10" id="KW-0675">Receptor</keyword>
<dbReference type="PANTHER" id="PTHR21137">
    <property type="entry name" value="ODORANT RECEPTOR"/>
    <property type="match status" value="1"/>
</dbReference>
<dbReference type="AlphaFoldDB" id="A0A6G1LR59"/>
<dbReference type="Pfam" id="PF02949">
    <property type="entry name" value="7tm_6"/>
    <property type="match status" value="1"/>
</dbReference>
<feature type="transmembrane region" description="Helical" evidence="10">
    <location>
        <begin position="185"/>
        <end position="207"/>
    </location>
</feature>
<proteinExistence type="inferred from homology"/>
<evidence type="ECO:0000256" key="6">
    <source>
        <dbReference type="ARBA" id="ARBA00022989"/>
    </source>
</evidence>
<comment type="caution">
    <text evidence="10">Lacks conserved residue(s) required for the propagation of feature annotation.</text>
</comment>
<gene>
    <name evidence="11" type="primary">Or-015</name>
    <name evidence="11" type="synonym">Nful_v1.0-Or-015</name>
    <name evidence="11" type="ORF">NFUL_NFUL000077</name>
</gene>
<name>A0A6G1LR59_9HYME</name>
<evidence type="ECO:0000313" key="11">
    <source>
        <dbReference type="EMBL" id="KAF3054553.1"/>
    </source>
</evidence>
<reference evidence="11 12" key="1">
    <citation type="submission" date="2019-08" db="EMBL/GenBank/DDBJ databases">
        <title>High quality draft denovo assembly of Nylanderia fulva.</title>
        <authorList>
            <person name="Vargo E.L."/>
            <person name="Tarone A.M."/>
            <person name="Konganti K.R."/>
        </authorList>
    </citation>
    <scope>NUCLEOTIDE SEQUENCE [LARGE SCALE GENOMIC DNA]</scope>
    <source>
        <strain evidence="11">TAMU-Nful-2015</strain>
        <tissue evidence="11">Whole body</tissue>
    </source>
</reference>
<evidence type="ECO:0000256" key="5">
    <source>
        <dbReference type="ARBA" id="ARBA00022725"/>
    </source>
</evidence>
<dbReference type="GO" id="GO:0005886">
    <property type="term" value="C:plasma membrane"/>
    <property type="evidence" value="ECO:0007669"/>
    <property type="project" value="UniProtKB-SubCell"/>
</dbReference>
<dbReference type="GO" id="GO:0004984">
    <property type="term" value="F:olfactory receptor activity"/>
    <property type="evidence" value="ECO:0007669"/>
    <property type="project" value="InterPro"/>
</dbReference>
<evidence type="ECO:0000256" key="2">
    <source>
        <dbReference type="ARBA" id="ARBA00022475"/>
    </source>
</evidence>
<evidence type="ECO:0000256" key="1">
    <source>
        <dbReference type="ARBA" id="ARBA00004651"/>
    </source>
</evidence>
<accession>A0A6G1LR59</accession>
<protein>
    <recommendedName>
        <fullName evidence="10">Odorant receptor</fullName>
    </recommendedName>
</protein>
<feature type="transmembrane region" description="Helical" evidence="10">
    <location>
        <begin position="242"/>
        <end position="262"/>
    </location>
</feature>
<keyword evidence="9 10" id="KW-0807">Transducer</keyword>
<evidence type="ECO:0000313" key="12">
    <source>
        <dbReference type="Proteomes" id="UP000479987"/>
    </source>
</evidence>
<evidence type="ECO:0000256" key="8">
    <source>
        <dbReference type="ARBA" id="ARBA00023170"/>
    </source>
</evidence>
<dbReference type="InterPro" id="IPR004117">
    <property type="entry name" value="7tm6_olfct_rcpt"/>
</dbReference>
<sequence length="367" mass="42745">MQAMKLTCAIVMVAGCFRPQSWTSSFKRTVYNIYRLYVISMLFLFSLLQFLDIVLNANNADEITDTLNMLLTSSAACYKILIMWFNYDKVSTLINYLTEEPFKPLDSGEIEIRQQFDRLIRNNTLRYIALIESTCSFIAVSSLFTDFKHRKLTYREWVPYNYSSFLAFCFTYAQQMSTTFHTATVNVACDTLICGFLMHVCCQIAILEYRLQKLVRNQISLSYCVRHHNWIYEFARLVNTRFTHIIGFQFTASMMVICSNLYQLTKSPLNADSVQLIMYTCCMLTQIFIYCWFGNKVKIKSTEFADKIFQIDWPILNNNVKKDLLLVMKRSTVPIEMSTIHIITLNLESFVVLLKTSYSACNLLVQA</sequence>
<evidence type="ECO:0000256" key="10">
    <source>
        <dbReference type="RuleBase" id="RU351113"/>
    </source>
</evidence>
<dbReference type="GO" id="GO:0005549">
    <property type="term" value="F:odorant binding"/>
    <property type="evidence" value="ECO:0007669"/>
    <property type="project" value="InterPro"/>
</dbReference>
<feature type="transmembrane region" description="Helical" evidence="10">
    <location>
        <begin position="33"/>
        <end position="55"/>
    </location>
</feature>
<dbReference type="EMBL" id="SGBU01000019">
    <property type="protein sequence ID" value="KAF3054553.1"/>
    <property type="molecule type" value="Genomic_DNA"/>
</dbReference>
<dbReference type="Proteomes" id="UP000479987">
    <property type="component" value="Unassembled WGS sequence"/>
</dbReference>
<keyword evidence="3 10" id="KW-0716">Sensory transduction</keyword>
<feature type="transmembrane region" description="Helical" evidence="10">
    <location>
        <begin position="274"/>
        <end position="293"/>
    </location>
</feature>
<evidence type="ECO:0000256" key="7">
    <source>
        <dbReference type="ARBA" id="ARBA00023136"/>
    </source>
</evidence>
<dbReference type="GO" id="GO:0007165">
    <property type="term" value="P:signal transduction"/>
    <property type="evidence" value="ECO:0007669"/>
    <property type="project" value="UniProtKB-KW"/>
</dbReference>
<comment type="caution">
    <text evidence="11">The sequence shown here is derived from an EMBL/GenBank/DDBJ whole genome shotgun (WGS) entry which is preliminary data.</text>
</comment>
<feature type="transmembrane region" description="Helical" evidence="10">
    <location>
        <begin position="67"/>
        <end position="87"/>
    </location>
</feature>
<evidence type="ECO:0000256" key="4">
    <source>
        <dbReference type="ARBA" id="ARBA00022692"/>
    </source>
</evidence>
<keyword evidence="2" id="KW-1003">Cell membrane</keyword>
<keyword evidence="6 10" id="KW-1133">Transmembrane helix</keyword>
<evidence type="ECO:0000256" key="9">
    <source>
        <dbReference type="ARBA" id="ARBA00023224"/>
    </source>
</evidence>
<keyword evidence="5 10" id="KW-0552">Olfaction</keyword>
<evidence type="ECO:0000256" key="3">
    <source>
        <dbReference type="ARBA" id="ARBA00022606"/>
    </source>
</evidence>
<dbReference type="PANTHER" id="PTHR21137:SF35">
    <property type="entry name" value="ODORANT RECEPTOR 19A-RELATED"/>
    <property type="match status" value="1"/>
</dbReference>
<comment type="similarity">
    <text evidence="10">Belongs to the insect chemoreceptor superfamily. Heteromeric odorant receptor channel (TC 1.A.69) family.</text>
</comment>